<dbReference type="AlphaFoldDB" id="A0A4Y2DSZ3"/>
<feature type="compositionally biased region" description="Basic and acidic residues" evidence="1">
    <location>
        <begin position="39"/>
        <end position="50"/>
    </location>
</feature>
<feature type="region of interest" description="Disordered" evidence="1">
    <location>
        <begin position="34"/>
        <end position="72"/>
    </location>
</feature>
<evidence type="ECO:0000256" key="1">
    <source>
        <dbReference type="SAM" id="MobiDB-lite"/>
    </source>
</evidence>
<organism evidence="3 4">
    <name type="scientific">Araneus ventricosus</name>
    <name type="common">Orbweaver spider</name>
    <name type="synonym">Epeira ventricosa</name>
    <dbReference type="NCBI Taxonomy" id="182803"/>
    <lineage>
        <taxon>Eukaryota</taxon>
        <taxon>Metazoa</taxon>
        <taxon>Ecdysozoa</taxon>
        <taxon>Arthropoda</taxon>
        <taxon>Chelicerata</taxon>
        <taxon>Arachnida</taxon>
        <taxon>Araneae</taxon>
        <taxon>Araneomorphae</taxon>
        <taxon>Entelegynae</taxon>
        <taxon>Araneoidea</taxon>
        <taxon>Araneidae</taxon>
        <taxon>Araneus</taxon>
    </lineage>
</organism>
<comment type="caution">
    <text evidence="3">The sequence shown here is derived from an EMBL/GenBank/DDBJ whole genome shotgun (WGS) entry which is preliminary data.</text>
</comment>
<feature type="compositionally biased region" description="Polar residues" evidence="1">
    <location>
        <begin position="51"/>
        <end position="61"/>
    </location>
</feature>
<evidence type="ECO:0000313" key="3">
    <source>
        <dbReference type="EMBL" id="GBM19249.1"/>
    </source>
</evidence>
<gene>
    <name evidence="3" type="ORF">AVEN_159167_1</name>
    <name evidence="2" type="ORF">AVEN_85299_1</name>
</gene>
<keyword evidence="4" id="KW-1185">Reference proteome</keyword>
<accession>A0A4Y2DSZ3</accession>
<name>A0A4Y2DSZ3_ARAVE</name>
<proteinExistence type="predicted"/>
<dbReference type="EMBL" id="BGPR01167631">
    <property type="protein sequence ID" value="GBM19205.1"/>
    <property type="molecule type" value="Genomic_DNA"/>
</dbReference>
<evidence type="ECO:0000313" key="2">
    <source>
        <dbReference type="EMBL" id="GBM19205.1"/>
    </source>
</evidence>
<evidence type="ECO:0000313" key="4">
    <source>
        <dbReference type="Proteomes" id="UP000499080"/>
    </source>
</evidence>
<dbReference type="Proteomes" id="UP000499080">
    <property type="component" value="Unassembled WGS sequence"/>
</dbReference>
<reference evidence="3 4" key="1">
    <citation type="journal article" date="2019" name="Sci. Rep.">
        <title>Orb-weaving spider Araneus ventricosus genome elucidates the spidroin gene catalogue.</title>
        <authorList>
            <person name="Kono N."/>
            <person name="Nakamura H."/>
            <person name="Ohtoshi R."/>
            <person name="Moran D.A.P."/>
            <person name="Shinohara A."/>
            <person name="Yoshida Y."/>
            <person name="Fujiwara M."/>
            <person name="Mori M."/>
            <person name="Tomita M."/>
            <person name="Arakawa K."/>
        </authorList>
    </citation>
    <scope>NUCLEOTIDE SEQUENCE [LARGE SCALE GENOMIC DNA]</scope>
</reference>
<dbReference type="EMBL" id="BGPR01167644">
    <property type="protein sequence ID" value="GBM19249.1"/>
    <property type="molecule type" value="Genomic_DNA"/>
</dbReference>
<sequence length="86" mass="9709">MPNNSSQQEKLLTKQIEVLKFKCASEIPKKKPFWPRSPLKIEQHSSENKHTTASLLPQQAKSPGLDPDMKYHAGVQNGHELCDLVC</sequence>
<protein>
    <submittedName>
        <fullName evidence="3">Uncharacterized protein</fullName>
    </submittedName>
</protein>